<dbReference type="PRINTS" id="PR00081">
    <property type="entry name" value="GDHRDH"/>
</dbReference>
<dbReference type="AlphaFoldDB" id="A0A6S6Y3A7"/>
<name>A0A6S6Y3A7_9PROT</name>
<dbReference type="PANTHER" id="PTHR43157">
    <property type="entry name" value="PHOSPHATIDYLINOSITOL-GLYCAN BIOSYNTHESIS CLASS F PROTEIN-RELATED"/>
    <property type="match status" value="1"/>
</dbReference>
<reference evidence="2 3" key="1">
    <citation type="submission" date="2020-03" db="EMBL/GenBank/DDBJ databases">
        <authorList>
            <consortium name="Genoscope - CEA"/>
            <person name="William W."/>
        </authorList>
    </citation>
    <scope>NUCLEOTIDE SEQUENCE [LARGE SCALE GENOMIC DNA]</scope>
    <source>
        <strain evidence="3">DSM 16959</strain>
    </source>
</reference>
<keyword evidence="1" id="KW-0560">Oxidoreductase</keyword>
<gene>
    <name evidence="2" type="ORF">DENOEST_2551</name>
</gene>
<dbReference type="KEGG" id="doe:DENOEST_2551"/>
<dbReference type="GO" id="GO:0016491">
    <property type="term" value="F:oxidoreductase activity"/>
    <property type="evidence" value="ECO:0007669"/>
    <property type="project" value="UniProtKB-KW"/>
</dbReference>
<dbReference type="PANTHER" id="PTHR43157:SF31">
    <property type="entry name" value="PHOSPHATIDYLINOSITOL-GLYCAN BIOSYNTHESIS CLASS F PROTEIN"/>
    <property type="match status" value="1"/>
</dbReference>
<dbReference type="RefSeq" id="WP_145771084.1">
    <property type="nucleotide sequence ID" value="NZ_LR778301.1"/>
</dbReference>
<evidence type="ECO:0000313" key="2">
    <source>
        <dbReference type="EMBL" id="CAB1369716.1"/>
    </source>
</evidence>
<dbReference type="SUPFAM" id="SSF51735">
    <property type="entry name" value="NAD(P)-binding Rossmann-fold domains"/>
    <property type="match status" value="1"/>
</dbReference>
<dbReference type="InterPro" id="IPR002347">
    <property type="entry name" value="SDR_fam"/>
</dbReference>
<dbReference type="NCBIfam" id="NF004513">
    <property type="entry name" value="PRK05854.1"/>
    <property type="match status" value="1"/>
</dbReference>
<dbReference type="InterPro" id="IPR036291">
    <property type="entry name" value="NAD(P)-bd_dom_sf"/>
</dbReference>
<dbReference type="NCBIfam" id="NF004846">
    <property type="entry name" value="PRK06197.1"/>
    <property type="match status" value="1"/>
</dbReference>
<protein>
    <submittedName>
        <fullName evidence="2">Short-chain dehydrogenase/reductase SDR</fullName>
    </submittedName>
</protein>
<sequence length="328" mass="35365">MTQWIETDIPDLSSKRVLVTGAASGIGYEAARALALRGAEVLLADINQQGGAEALARIRQLDGNAKVHFRTLDLSSQQAVRAFVRNLIEESRPLDVLVNNAGIQSLSERRTTIDGFELTFGIGHLGHFTLTGLLLPLLLKSAAPRVVTVSSFMHKAGSFDWDDLQMEHDYSAQRAYNQTKLANLLFARELQFRAQAAGSNLLSLAVHPGVARTAIGANRKARGAFGLGDHMVTLILSLVMPLLGQPARQGAWPTLLAATAPEVVAGGFYGPTGIGGFKGSPALTKPAPRGQDRKLARKLWAVSEMLTALDFDISNFAMQDKCLINSRR</sequence>
<dbReference type="Gene3D" id="3.40.50.720">
    <property type="entry name" value="NAD(P)-binding Rossmann-like Domain"/>
    <property type="match status" value="1"/>
</dbReference>
<keyword evidence="3" id="KW-1185">Reference proteome</keyword>
<accession>A0A6S6Y3A7</accession>
<dbReference type="OrthoDB" id="109589at2"/>
<evidence type="ECO:0000256" key="1">
    <source>
        <dbReference type="ARBA" id="ARBA00023002"/>
    </source>
</evidence>
<proteinExistence type="predicted"/>
<evidence type="ECO:0000313" key="3">
    <source>
        <dbReference type="Proteomes" id="UP000515733"/>
    </source>
</evidence>
<dbReference type="Proteomes" id="UP000515733">
    <property type="component" value="Chromosome"/>
</dbReference>
<dbReference type="EMBL" id="LR778301">
    <property type="protein sequence ID" value="CAB1369716.1"/>
    <property type="molecule type" value="Genomic_DNA"/>
</dbReference>
<organism evidence="2 3">
    <name type="scientific">Denitratisoma oestradiolicum</name>
    <dbReference type="NCBI Taxonomy" id="311182"/>
    <lineage>
        <taxon>Bacteria</taxon>
        <taxon>Pseudomonadati</taxon>
        <taxon>Pseudomonadota</taxon>
        <taxon>Betaproteobacteria</taxon>
        <taxon>Nitrosomonadales</taxon>
        <taxon>Sterolibacteriaceae</taxon>
        <taxon>Denitratisoma</taxon>
    </lineage>
</organism>
<dbReference type="Pfam" id="PF00106">
    <property type="entry name" value="adh_short"/>
    <property type="match status" value="1"/>
</dbReference>